<reference evidence="1 2" key="1">
    <citation type="submission" date="2021-05" db="EMBL/GenBank/DDBJ databases">
        <title>Novel Bacillus species.</title>
        <authorList>
            <person name="Liu G."/>
        </authorList>
    </citation>
    <scope>NUCLEOTIDE SEQUENCE [LARGE SCALE GENOMIC DNA]</scope>
    <source>
        <strain evidence="1 2">FJAT-49732</strain>
    </source>
</reference>
<sequence length="46" mass="4718">MEIMHGIAGCLQVLTFNSNSTKIVNSAGTLRGKTIILDAGHGGHGP</sequence>
<protein>
    <recommendedName>
        <fullName evidence="3">N-acetylmuramoyl-L-alanine amidase</fullName>
    </recommendedName>
</protein>
<dbReference type="RefSeq" id="WP_213111212.1">
    <property type="nucleotide sequence ID" value="NZ_JAGYPJ010000001.1"/>
</dbReference>
<evidence type="ECO:0000313" key="1">
    <source>
        <dbReference type="EMBL" id="MBS4200656.1"/>
    </source>
</evidence>
<dbReference type="EMBL" id="JAGYPJ010000001">
    <property type="protein sequence ID" value="MBS4200656.1"/>
    <property type="molecule type" value="Genomic_DNA"/>
</dbReference>
<name>A0A942TPT1_9BACI</name>
<keyword evidence="2" id="KW-1185">Reference proteome</keyword>
<organism evidence="1 2">
    <name type="scientific">Lederbergia citrisecunda</name>
    <dbReference type="NCBI Taxonomy" id="2833583"/>
    <lineage>
        <taxon>Bacteria</taxon>
        <taxon>Bacillati</taxon>
        <taxon>Bacillota</taxon>
        <taxon>Bacilli</taxon>
        <taxon>Bacillales</taxon>
        <taxon>Bacillaceae</taxon>
        <taxon>Lederbergia</taxon>
    </lineage>
</organism>
<proteinExistence type="predicted"/>
<evidence type="ECO:0000313" key="2">
    <source>
        <dbReference type="Proteomes" id="UP000682713"/>
    </source>
</evidence>
<accession>A0A942TPT1</accession>
<dbReference type="Proteomes" id="UP000682713">
    <property type="component" value="Unassembled WGS sequence"/>
</dbReference>
<evidence type="ECO:0008006" key="3">
    <source>
        <dbReference type="Google" id="ProtNLM"/>
    </source>
</evidence>
<gene>
    <name evidence="1" type="ORF">KHA93_13540</name>
</gene>
<comment type="caution">
    <text evidence="1">The sequence shown here is derived from an EMBL/GenBank/DDBJ whole genome shotgun (WGS) entry which is preliminary data.</text>
</comment>
<dbReference type="AlphaFoldDB" id="A0A942TPT1"/>